<organism evidence="2 3">
    <name type="scientific">Amycolatopsis viridis</name>
    <dbReference type="NCBI Taxonomy" id="185678"/>
    <lineage>
        <taxon>Bacteria</taxon>
        <taxon>Bacillati</taxon>
        <taxon>Actinomycetota</taxon>
        <taxon>Actinomycetes</taxon>
        <taxon>Pseudonocardiales</taxon>
        <taxon>Pseudonocardiaceae</taxon>
        <taxon>Amycolatopsis</taxon>
    </lineage>
</organism>
<dbReference type="Proteomes" id="UP000754495">
    <property type="component" value="Unassembled WGS sequence"/>
</dbReference>
<protein>
    <submittedName>
        <fullName evidence="2">Uncharacterized protein</fullName>
    </submittedName>
</protein>
<feature type="region of interest" description="Disordered" evidence="1">
    <location>
        <begin position="1"/>
        <end position="36"/>
    </location>
</feature>
<dbReference type="EMBL" id="JAANOU010000001">
    <property type="protein sequence ID" value="NIH78503.1"/>
    <property type="molecule type" value="Genomic_DNA"/>
</dbReference>
<keyword evidence="3" id="KW-1185">Reference proteome</keyword>
<evidence type="ECO:0000313" key="2">
    <source>
        <dbReference type="EMBL" id="NIH78503.1"/>
    </source>
</evidence>
<evidence type="ECO:0000256" key="1">
    <source>
        <dbReference type="SAM" id="MobiDB-lite"/>
    </source>
</evidence>
<name>A0ABX0SNM0_9PSEU</name>
<dbReference type="RefSeq" id="WP_167111133.1">
    <property type="nucleotide sequence ID" value="NZ_JAANOU010000001.1"/>
</dbReference>
<feature type="compositionally biased region" description="Low complexity" evidence="1">
    <location>
        <begin position="12"/>
        <end position="21"/>
    </location>
</feature>
<comment type="caution">
    <text evidence="2">The sequence shown here is derived from an EMBL/GenBank/DDBJ whole genome shotgun (WGS) entry which is preliminary data.</text>
</comment>
<evidence type="ECO:0000313" key="3">
    <source>
        <dbReference type="Proteomes" id="UP000754495"/>
    </source>
</evidence>
<feature type="compositionally biased region" description="Basic residues" evidence="1">
    <location>
        <begin position="1"/>
        <end position="11"/>
    </location>
</feature>
<accession>A0ABX0SNM0</accession>
<reference evidence="2 3" key="1">
    <citation type="submission" date="2020-03" db="EMBL/GenBank/DDBJ databases">
        <title>Sequencing the genomes of 1000 actinobacteria strains.</title>
        <authorList>
            <person name="Klenk H.-P."/>
        </authorList>
    </citation>
    <scope>NUCLEOTIDE SEQUENCE [LARGE SCALE GENOMIC DNA]</scope>
    <source>
        <strain evidence="2 3">DSM 45668</strain>
    </source>
</reference>
<sequence>MSPPWLRRRTGTGRPAGPAPANSLRTRPAEVCASSATARPLGIPTWTVPVAADGAAGPPSSPMRMLQLHQHLDRGVGAVTGDEPMSPNTMSTVAEIGAGVSNFCTVCLPGLVAVSPSAGDLITIARR</sequence>
<gene>
    <name evidence="2" type="ORF">FHX46_001033</name>
</gene>
<proteinExistence type="predicted"/>